<protein>
    <recommendedName>
        <fullName evidence="4">Protein-L-isoaspartate O-methyltransferase</fullName>
        <ecNumber evidence="3">2.1.1.77</ecNumber>
    </recommendedName>
    <alternativeName>
        <fullName evidence="11">L-isoaspartyl protein carboxyl methyltransferase</fullName>
    </alternativeName>
    <alternativeName>
        <fullName evidence="9">Protein L-isoaspartyl methyltransferase</fullName>
    </alternativeName>
    <alternativeName>
        <fullName evidence="10">Protein-beta-aspartate methyltransferase</fullName>
    </alternativeName>
</protein>
<sequence>MTIGWTSTPELDDRLARYADELRERGAITTDAVRAAFATVPRHAFLRSFYFRADRHALKPGELPPSELLDIIYANNSLVTHDGRTPGQPMSSSSGPSVMARMLEALRLRPGLRVLEIGAGTGYNAALIHAITGAEVTAVEAGDAAATEAAVAIAELGLAEQIRIVHGDGYRGDPERGRWDRIVVTCGIAGIPEGWLTQLAEDGLIVAPIAHAGVHPILTVGRDTSTVVGQIALWADFMPATGGLRPSSLSAHDPENDIATRPVHRLAGATPMVGAEGYTDLTCYLAARDERTTRAYVEDDSFDPVAGMTALVQDGAAAWIQHTGDLVVAGEAEHTGPLQARLRELADRWIEAGKPAATGWSTVFAPHPDLAAPLLTPSRWRHSDLRT</sequence>
<dbReference type="OrthoDB" id="5143400at2"/>
<dbReference type="InterPro" id="IPR000682">
    <property type="entry name" value="PCMT"/>
</dbReference>
<comment type="caution">
    <text evidence="12">The sequence shown here is derived from an EMBL/GenBank/DDBJ whole genome shotgun (WGS) entry which is preliminary data.</text>
</comment>
<dbReference type="GO" id="GO:0032259">
    <property type="term" value="P:methylation"/>
    <property type="evidence" value="ECO:0007669"/>
    <property type="project" value="UniProtKB-KW"/>
</dbReference>
<evidence type="ECO:0000256" key="3">
    <source>
        <dbReference type="ARBA" id="ARBA00011890"/>
    </source>
</evidence>
<dbReference type="Proteomes" id="UP000320876">
    <property type="component" value="Unassembled WGS sequence"/>
</dbReference>
<evidence type="ECO:0000256" key="2">
    <source>
        <dbReference type="ARBA" id="ARBA00005369"/>
    </source>
</evidence>
<evidence type="ECO:0000256" key="8">
    <source>
        <dbReference type="ARBA" id="ARBA00022691"/>
    </source>
</evidence>
<accession>A0A542DDW5</accession>
<evidence type="ECO:0000256" key="1">
    <source>
        <dbReference type="ARBA" id="ARBA00004496"/>
    </source>
</evidence>
<evidence type="ECO:0000256" key="5">
    <source>
        <dbReference type="ARBA" id="ARBA00022490"/>
    </source>
</evidence>
<keyword evidence="5" id="KW-0963">Cytoplasm</keyword>
<dbReference type="GO" id="GO:0004719">
    <property type="term" value="F:protein-L-isoaspartate (D-aspartate) O-methyltransferase activity"/>
    <property type="evidence" value="ECO:0007669"/>
    <property type="project" value="UniProtKB-EC"/>
</dbReference>
<dbReference type="AlphaFoldDB" id="A0A542DDW5"/>
<keyword evidence="8" id="KW-0949">S-adenosyl-L-methionine</keyword>
<dbReference type="RefSeq" id="WP_141996097.1">
    <property type="nucleotide sequence ID" value="NZ_VFML01000001.1"/>
</dbReference>
<dbReference type="EC" id="2.1.1.77" evidence="3"/>
<dbReference type="PANTHER" id="PTHR11579:SF0">
    <property type="entry name" value="PROTEIN-L-ISOASPARTATE(D-ASPARTATE) O-METHYLTRANSFERASE"/>
    <property type="match status" value="1"/>
</dbReference>
<evidence type="ECO:0000256" key="6">
    <source>
        <dbReference type="ARBA" id="ARBA00022603"/>
    </source>
</evidence>
<name>A0A542DDW5_AMYCI</name>
<keyword evidence="7 12" id="KW-0808">Transferase</keyword>
<evidence type="ECO:0000256" key="4">
    <source>
        <dbReference type="ARBA" id="ARBA00013346"/>
    </source>
</evidence>
<keyword evidence="13" id="KW-1185">Reference proteome</keyword>
<evidence type="ECO:0000256" key="7">
    <source>
        <dbReference type="ARBA" id="ARBA00022679"/>
    </source>
</evidence>
<evidence type="ECO:0000256" key="11">
    <source>
        <dbReference type="ARBA" id="ARBA00031350"/>
    </source>
</evidence>
<dbReference type="Pfam" id="PF01135">
    <property type="entry name" value="PCMT"/>
    <property type="match status" value="1"/>
</dbReference>
<proteinExistence type="inferred from homology"/>
<dbReference type="SUPFAM" id="SSF53335">
    <property type="entry name" value="S-adenosyl-L-methionine-dependent methyltransferases"/>
    <property type="match status" value="1"/>
</dbReference>
<dbReference type="Gene3D" id="3.40.50.150">
    <property type="entry name" value="Vaccinia Virus protein VP39"/>
    <property type="match status" value="1"/>
</dbReference>
<reference evidence="12 13" key="1">
    <citation type="submission" date="2019-06" db="EMBL/GenBank/DDBJ databases">
        <title>Sequencing the genomes of 1000 actinobacteria strains.</title>
        <authorList>
            <person name="Klenk H.-P."/>
        </authorList>
    </citation>
    <scope>NUCLEOTIDE SEQUENCE [LARGE SCALE GENOMIC DNA]</scope>
    <source>
        <strain evidence="12 13">DSM 45679</strain>
    </source>
</reference>
<keyword evidence="6 12" id="KW-0489">Methyltransferase</keyword>
<dbReference type="PANTHER" id="PTHR11579">
    <property type="entry name" value="PROTEIN-L-ISOASPARTATE O-METHYLTRANSFERASE"/>
    <property type="match status" value="1"/>
</dbReference>
<evidence type="ECO:0000313" key="12">
    <source>
        <dbReference type="EMBL" id="TQJ01267.1"/>
    </source>
</evidence>
<comment type="similarity">
    <text evidence="2">Belongs to the methyltransferase superfamily. L-isoaspartyl/D-aspartyl protein methyltransferase family.</text>
</comment>
<organism evidence="12 13">
    <name type="scientific">Amycolatopsis cihanbeyliensis</name>
    <dbReference type="NCBI Taxonomy" id="1128664"/>
    <lineage>
        <taxon>Bacteria</taxon>
        <taxon>Bacillati</taxon>
        <taxon>Actinomycetota</taxon>
        <taxon>Actinomycetes</taxon>
        <taxon>Pseudonocardiales</taxon>
        <taxon>Pseudonocardiaceae</taxon>
        <taxon>Amycolatopsis</taxon>
    </lineage>
</organism>
<evidence type="ECO:0000313" key="13">
    <source>
        <dbReference type="Proteomes" id="UP000320876"/>
    </source>
</evidence>
<dbReference type="GO" id="GO:0005737">
    <property type="term" value="C:cytoplasm"/>
    <property type="evidence" value="ECO:0007669"/>
    <property type="project" value="UniProtKB-SubCell"/>
</dbReference>
<dbReference type="EMBL" id="VFML01000001">
    <property type="protein sequence ID" value="TQJ01267.1"/>
    <property type="molecule type" value="Genomic_DNA"/>
</dbReference>
<dbReference type="CDD" id="cd02440">
    <property type="entry name" value="AdoMet_MTases"/>
    <property type="match status" value="1"/>
</dbReference>
<gene>
    <name evidence="12" type="ORF">FB471_0934</name>
</gene>
<comment type="subcellular location">
    <subcellularLocation>
        <location evidence="1">Cytoplasm</location>
    </subcellularLocation>
</comment>
<dbReference type="InterPro" id="IPR029063">
    <property type="entry name" value="SAM-dependent_MTases_sf"/>
</dbReference>
<evidence type="ECO:0000256" key="9">
    <source>
        <dbReference type="ARBA" id="ARBA00030757"/>
    </source>
</evidence>
<evidence type="ECO:0000256" key="10">
    <source>
        <dbReference type="ARBA" id="ARBA00031323"/>
    </source>
</evidence>